<dbReference type="RefSeq" id="WP_377402745.1">
    <property type="nucleotide sequence ID" value="NZ_JBHTFQ010000004.1"/>
</dbReference>
<dbReference type="PANTHER" id="PTHR18964">
    <property type="entry name" value="ROK (REPRESSOR, ORF, KINASE) FAMILY"/>
    <property type="match status" value="1"/>
</dbReference>
<keyword evidence="2" id="KW-0472">Membrane</keyword>
<protein>
    <submittedName>
        <fullName evidence="3">ROK family protein</fullName>
    </submittedName>
</protein>
<keyword evidence="2" id="KW-0812">Transmembrane</keyword>
<accession>A0ABW2UMK2</accession>
<evidence type="ECO:0000313" key="3">
    <source>
        <dbReference type="EMBL" id="MFC7704452.1"/>
    </source>
</evidence>
<keyword evidence="2" id="KW-1133">Transmembrane helix</keyword>
<dbReference type="Pfam" id="PF00480">
    <property type="entry name" value="ROK"/>
    <property type="match status" value="1"/>
</dbReference>
<dbReference type="InterPro" id="IPR043129">
    <property type="entry name" value="ATPase_NBD"/>
</dbReference>
<dbReference type="Proteomes" id="UP001596516">
    <property type="component" value="Unassembled WGS sequence"/>
</dbReference>
<keyword evidence="4" id="KW-1185">Reference proteome</keyword>
<reference evidence="4" key="1">
    <citation type="journal article" date="2019" name="Int. J. Syst. Evol. Microbiol.">
        <title>The Global Catalogue of Microorganisms (GCM) 10K type strain sequencing project: providing services to taxonomists for standard genome sequencing and annotation.</title>
        <authorList>
            <consortium name="The Broad Institute Genomics Platform"/>
            <consortium name="The Broad Institute Genome Sequencing Center for Infectious Disease"/>
            <person name="Wu L."/>
            <person name="Ma J."/>
        </authorList>
    </citation>
    <scope>NUCLEOTIDE SEQUENCE [LARGE SCALE GENOMIC DNA]</scope>
    <source>
        <strain evidence="4">CGMCC 1.12750</strain>
    </source>
</reference>
<gene>
    <name evidence="3" type="ORF">ACFQXB_09620</name>
</gene>
<dbReference type="Gene3D" id="3.30.420.40">
    <property type="match status" value="2"/>
</dbReference>
<dbReference type="EMBL" id="JBHTFQ010000004">
    <property type="protein sequence ID" value="MFC7704452.1"/>
    <property type="molecule type" value="Genomic_DNA"/>
</dbReference>
<dbReference type="PANTHER" id="PTHR18964:SF149">
    <property type="entry name" value="BIFUNCTIONAL UDP-N-ACETYLGLUCOSAMINE 2-EPIMERASE_N-ACETYLMANNOSAMINE KINASE"/>
    <property type="match status" value="1"/>
</dbReference>
<evidence type="ECO:0000313" key="4">
    <source>
        <dbReference type="Proteomes" id="UP001596516"/>
    </source>
</evidence>
<comment type="caution">
    <text evidence="3">The sequence shown here is derived from an EMBL/GenBank/DDBJ whole genome shotgun (WGS) entry which is preliminary data.</text>
</comment>
<proteinExistence type="inferred from homology"/>
<evidence type="ECO:0000256" key="2">
    <source>
        <dbReference type="SAM" id="Phobius"/>
    </source>
</evidence>
<name>A0ABW2UMK2_9RHOB</name>
<evidence type="ECO:0000256" key="1">
    <source>
        <dbReference type="ARBA" id="ARBA00006479"/>
    </source>
</evidence>
<dbReference type="InterPro" id="IPR000600">
    <property type="entry name" value="ROK"/>
</dbReference>
<organism evidence="3 4">
    <name type="scientific">Plastorhodobacter daqingensis</name>
    <dbReference type="NCBI Taxonomy" id="1387281"/>
    <lineage>
        <taxon>Bacteria</taxon>
        <taxon>Pseudomonadati</taxon>
        <taxon>Pseudomonadota</taxon>
        <taxon>Alphaproteobacteria</taxon>
        <taxon>Rhodobacterales</taxon>
        <taxon>Paracoccaceae</taxon>
        <taxon>Plastorhodobacter</taxon>
    </lineage>
</organism>
<sequence length="362" mass="37013">MSNRQVQTTRPASGGLPPEARDALARLLRDRGGSVAAGPARDALAAAGWVVPGSGQLDPGAALLFGCDVGGTKTQSVIADLSGRVMAEIKEPTAPDGGHAVIDQIATHRRMLAGRAGIDAARIGAAAIGMPAAVHPQTAALSRIPNIRGIEALDLPRLLSDRLNLPVVVENDVNLAAQGEHWLGHGAATMVFIALGTGIGMGIMVHDRLLRGARGAAGEISALPIGGDAFDPATHATGALESVVSSKALLAAYERRGGAAGRTLREAFAAPHDAAFAETLDDLARLLALAILSVSAVIDPEMIVLGGSIGSRPELLAALRGHLLRCMAPAPDCRISALGNRAGVIGAVWSARLALARQYQPS</sequence>
<feature type="transmembrane region" description="Helical" evidence="2">
    <location>
        <begin position="182"/>
        <end position="205"/>
    </location>
</feature>
<comment type="similarity">
    <text evidence="1">Belongs to the ROK (NagC/XylR) family.</text>
</comment>
<dbReference type="SUPFAM" id="SSF53067">
    <property type="entry name" value="Actin-like ATPase domain"/>
    <property type="match status" value="1"/>
</dbReference>